<name>A0A135UD11_9PEZI</name>
<evidence type="ECO:0000313" key="1">
    <source>
        <dbReference type="EMBL" id="KXH58272.1"/>
    </source>
</evidence>
<evidence type="ECO:0000313" key="2">
    <source>
        <dbReference type="Proteomes" id="UP000070054"/>
    </source>
</evidence>
<dbReference type="AlphaFoldDB" id="A0A135UD11"/>
<dbReference type="Proteomes" id="UP000070054">
    <property type="component" value="Unassembled WGS sequence"/>
</dbReference>
<reference evidence="1 2" key="1">
    <citation type="submission" date="2014-02" db="EMBL/GenBank/DDBJ databases">
        <title>The genome sequence of Colletotrichum nymphaeae SA-01.</title>
        <authorList>
            <person name="Baroncelli R."/>
            <person name="Thon M.R."/>
        </authorList>
    </citation>
    <scope>NUCLEOTIDE SEQUENCE [LARGE SCALE GENOMIC DNA]</scope>
    <source>
        <strain evidence="1 2">SA-01</strain>
    </source>
</reference>
<gene>
    <name evidence="1" type="ORF">CNYM01_14273</name>
</gene>
<sequence>MAQAEPPLGRERCPMAPAHTTLEDWSGWPSRLWAENDAPWRLRTQHSRTGLDGWETYLPSSVSCYCTVLHCASRRAHLAIFPATPTIPATIPTKPTSESSASVENNLPSFRHLSTVHTLPQSMLYMSLYASWRGRLEARDAIDTRSLAATSQRRTREPWISEVQDHRDGMIPHWLALDSVEGREHHTAIDHTQIPANDDCPPLGTDRGLLLCAGSFGCYQETLPEGGKRLDWCLLQFKHSDRFSTIVVIRDGSAVWVALSLRWSRMSQDREAKHCKRTER</sequence>
<comment type="caution">
    <text evidence="1">The sequence shown here is derived from an EMBL/GenBank/DDBJ whole genome shotgun (WGS) entry which is preliminary data.</text>
</comment>
<protein>
    <submittedName>
        <fullName evidence="1">Uncharacterized protein</fullName>
    </submittedName>
</protein>
<dbReference type="EMBL" id="JEMN01000709">
    <property type="protein sequence ID" value="KXH58272.1"/>
    <property type="molecule type" value="Genomic_DNA"/>
</dbReference>
<organism evidence="1 2">
    <name type="scientific">Colletotrichum nymphaeae SA-01</name>
    <dbReference type="NCBI Taxonomy" id="1460502"/>
    <lineage>
        <taxon>Eukaryota</taxon>
        <taxon>Fungi</taxon>
        <taxon>Dikarya</taxon>
        <taxon>Ascomycota</taxon>
        <taxon>Pezizomycotina</taxon>
        <taxon>Sordariomycetes</taxon>
        <taxon>Hypocreomycetidae</taxon>
        <taxon>Glomerellales</taxon>
        <taxon>Glomerellaceae</taxon>
        <taxon>Colletotrichum</taxon>
        <taxon>Colletotrichum acutatum species complex</taxon>
    </lineage>
</organism>
<keyword evidence="2" id="KW-1185">Reference proteome</keyword>
<accession>A0A135UD11</accession>
<proteinExistence type="predicted"/>